<dbReference type="InterPro" id="IPR004839">
    <property type="entry name" value="Aminotransferase_I/II_large"/>
</dbReference>
<keyword evidence="6" id="KW-0663">Pyridoxal phosphate</keyword>
<protein>
    <recommendedName>
        <fullName evidence="4">threonine-phosphate decarboxylase</fullName>
        <ecNumber evidence="4">4.1.1.81</ecNumber>
    </recommendedName>
    <alternativeName>
        <fullName evidence="8">L-threonine-O-3-phosphate decarboxylase</fullName>
    </alternativeName>
</protein>
<sequence length="330" mass="35734">MLEHGGRLREAAQKYNIALSLWLDLSTGIAPYTPELAPVSTDAWRRLPELDDGLEAAACAFYSAPQLLPVAGSQAAIQALPRLRKNQQVAIVSPAYAEHAAAWLREGHQVNEIEASAIDAYVGQVDVLVLINPGNPTGTFYSPQQLLGWHRQLAGRGGWLVVDEAFIDCTPELSLAPQTAKPGLIVLRSLGKFFGLAGARLGFVLAEPKVLAALDALLGPWTISGPTRQIASSVLADRPAQHLQRQRLLIDSARLQQLLTVNGLEPSGGCALFQRVELANAAQLHGFLAERGVLVRLFNTPPGIRFGLPADEPGWQRLARGLSDFQQRYK</sequence>
<evidence type="ECO:0000313" key="11">
    <source>
        <dbReference type="EMBL" id="VEV99623.1"/>
    </source>
</evidence>
<evidence type="ECO:0000256" key="8">
    <source>
        <dbReference type="ARBA" id="ARBA00029996"/>
    </source>
</evidence>
<accession>A0A653E9X3</accession>
<comment type="function">
    <text evidence="2">Decarboxylates L-threonine-O-3-phosphate to yield (R)-1-amino-2-propanol O-2-phosphate, the precursor for the linkage between the nucleotide loop and the corrin ring in cobalamin.</text>
</comment>
<feature type="domain" description="Aminotransferase class I/classII large" evidence="10">
    <location>
        <begin position="53"/>
        <end position="313"/>
    </location>
</feature>
<dbReference type="GO" id="GO:0030170">
    <property type="term" value="F:pyridoxal phosphate binding"/>
    <property type="evidence" value="ECO:0007669"/>
    <property type="project" value="InterPro"/>
</dbReference>
<dbReference type="CDD" id="cd00609">
    <property type="entry name" value="AAT_like"/>
    <property type="match status" value="1"/>
</dbReference>
<dbReference type="InterPro" id="IPR015424">
    <property type="entry name" value="PyrdxlP-dep_Trfase"/>
</dbReference>
<dbReference type="NCBIfam" id="TIGR01140">
    <property type="entry name" value="L_thr_O3P_dcar"/>
    <property type="match status" value="1"/>
</dbReference>
<reference evidence="11" key="1">
    <citation type="submission" date="2019-02" db="EMBL/GenBank/DDBJ databases">
        <authorList>
            <consortium name="Genoscope - CEA"/>
            <person name="William W."/>
        </authorList>
    </citation>
    <scope>NUCLEOTIDE SEQUENCE [LARGE SCALE GENOMIC DNA]</scope>
    <source>
        <strain evidence="11">YSy11</strain>
    </source>
</reference>
<evidence type="ECO:0000256" key="6">
    <source>
        <dbReference type="ARBA" id="ARBA00022898"/>
    </source>
</evidence>
<dbReference type="PROSITE" id="PS00105">
    <property type="entry name" value="AA_TRANSFER_CLASS_1"/>
    <property type="match status" value="1"/>
</dbReference>
<dbReference type="InterPro" id="IPR015422">
    <property type="entry name" value="PyrdxlP-dep_Trfase_small"/>
</dbReference>
<dbReference type="EMBL" id="LR215729">
    <property type="protein sequence ID" value="VEV99623.1"/>
    <property type="molecule type" value="Genomic_DNA"/>
</dbReference>
<evidence type="ECO:0000256" key="9">
    <source>
        <dbReference type="ARBA" id="ARBA00048531"/>
    </source>
</evidence>
<evidence type="ECO:0000256" key="4">
    <source>
        <dbReference type="ARBA" id="ARBA00012285"/>
    </source>
</evidence>
<name>A0A653E9X3_9PSED</name>
<evidence type="ECO:0000256" key="7">
    <source>
        <dbReference type="ARBA" id="ARBA00023239"/>
    </source>
</evidence>
<evidence type="ECO:0000256" key="2">
    <source>
        <dbReference type="ARBA" id="ARBA00003444"/>
    </source>
</evidence>
<evidence type="ECO:0000256" key="5">
    <source>
        <dbReference type="ARBA" id="ARBA00022573"/>
    </source>
</evidence>
<dbReference type="Gene3D" id="3.90.1150.10">
    <property type="entry name" value="Aspartate Aminotransferase, domain 1"/>
    <property type="match status" value="1"/>
</dbReference>
<dbReference type="InterPro" id="IPR005860">
    <property type="entry name" value="CobD"/>
</dbReference>
<keyword evidence="7 11" id="KW-0456">Lyase</keyword>
<dbReference type="PANTHER" id="PTHR42885:SF1">
    <property type="entry name" value="THREONINE-PHOSPHATE DECARBOXYLASE"/>
    <property type="match status" value="1"/>
</dbReference>
<dbReference type="GO" id="GO:0009236">
    <property type="term" value="P:cobalamin biosynthetic process"/>
    <property type="evidence" value="ECO:0007669"/>
    <property type="project" value="UniProtKB-UniPathway"/>
</dbReference>
<gene>
    <name evidence="11" type="primary">cobC</name>
    <name evidence="11" type="ORF">PMYSY11_4580</name>
</gene>
<evidence type="ECO:0000259" key="10">
    <source>
        <dbReference type="Pfam" id="PF00155"/>
    </source>
</evidence>
<dbReference type="Pfam" id="PF00155">
    <property type="entry name" value="Aminotran_1_2"/>
    <property type="match status" value="1"/>
</dbReference>
<comment type="pathway">
    <text evidence="3">Cofactor biosynthesis; adenosylcobalamin biosynthesis.</text>
</comment>
<dbReference type="Gene3D" id="3.40.640.10">
    <property type="entry name" value="Type I PLP-dependent aspartate aminotransferase-like (Major domain)"/>
    <property type="match status" value="1"/>
</dbReference>
<organism evidence="11">
    <name type="scientific">Pseudomonas marincola</name>
    <dbReference type="NCBI Taxonomy" id="437900"/>
    <lineage>
        <taxon>Bacteria</taxon>
        <taxon>Pseudomonadati</taxon>
        <taxon>Pseudomonadota</taxon>
        <taxon>Gammaproteobacteria</taxon>
        <taxon>Pseudomonadales</taxon>
        <taxon>Pseudomonadaceae</taxon>
        <taxon>Pseudomonas</taxon>
    </lineage>
</organism>
<keyword evidence="5" id="KW-0169">Cobalamin biosynthesis</keyword>
<dbReference type="EC" id="4.1.1.81" evidence="4"/>
<dbReference type="AlphaFoldDB" id="A0A653E9X3"/>
<comment type="cofactor">
    <cofactor evidence="1">
        <name>pyridoxal 5'-phosphate</name>
        <dbReference type="ChEBI" id="CHEBI:597326"/>
    </cofactor>
</comment>
<dbReference type="GO" id="GO:0048472">
    <property type="term" value="F:threonine-phosphate decarboxylase activity"/>
    <property type="evidence" value="ECO:0007669"/>
    <property type="project" value="UniProtKB-EC"/>
</dbReference>
<dbReference type="PANTHER" id="PTHR42885">
    <property type="entry name" value="HISTIDINOL-PHOSPHATE AMINOTRANSFERASE-RELATED"/>
    <property type="match status" value="1"/>
</dbReference>
<evidence type="ECO:0000256" key="3">
    <source>
        <dbReference type="ARBA" id="ARBA00004953"/>
    </source>
</evidence>
<dbReference type="RefSeq" id="WP_150549587.1">
    <property type="nucleotide sequence ID" value="NZ_LR215729.2"/>
</dbReference>
<evidence type="ECO:0000256" key="1">
    <source>
        <dbReference type="ARBA" id="ARBA00001933"/>
    </source>
</evidence>
<comment type="catalytic activity">
    <reaction evidence="9">
        <text>O-phospho-L-threonine + H(+) = (R)-1-aminopropan-2-yl phosphate + CO2</text>
        <dbReference type="Rhea" id="RHEA:11492"/>
        <dbReference type="ChEBI" id="CHEBI:15378"/>
        <dbReference type="ChEBI" id="CHEBI:16526"/>
        <dbReference type="ChEBI" id="CHEBI:58563"/>
        <dbReference type="ChEBI" id="CHEBI:58675"/>
        <dbReference type="EC" id="4.1.1.81"/>
    </reaction>
</comment>
<dbReference type="SUPFAM" id="SSF53383">
    <property type="entry name" value="PLP-dependent transferases"/>
    <property type="match status" value="1"/>
</dbReference>
<dbReference type="InterPro" id="IPR004838">
    <property type="entry name" value="NHTrfase_class1_PyrdxlP-BS"/>
</dbReference>
<dbReference type="InterPro" id="IPR015421">
    <property type="entry name" value="PyrdxlP-dep_Trfase_major"/>
</dbReference>
<proteinExistence type="predicted"/>
<dbReference type="UniPathway" id="UPA00148"/>